<organism evidence="2 3">
    <name type="scientific">Protopolystoma xenopodis</name>
    <dbReference type="NCBI Taxonomy" id="117903"/>
    <lineage>
        <taxon>Eukaryota</taxon>
        <taxon>Metazoa</taxon>
        <taxon>Spiralia</taxon>
        <taxon>Lophotrochozoa</taxon>
        <taxon>Platyhelminthes</taxon>
        <taxon>Monogenea</taxon>
        <taxon>Polyopisthocotylea</taxon>
        <taxon>Polystomatidea</taxon>
        <taxon>Polystomatidae</taxon>
        <taxon>Protopolystoma</taxon>
    </lineage>
</organism>
<protein>
    <submittedName>
        <fullName evidence="2">Uncharacterized protein</fullName>
    </submittedName>
</protein>
<evidence type="ECO:0000313" key="3">
    <source>
        <dbReference type="Proteomes" id="UP000784294"/>
    </source>
</evidence>
<feature type="region of interest" description="Disordered" evidence="1">
    <location>
        <begin position="81"/>
        <end position="106"/>
    </location>
</feature>
<evidence type="ECO:0000313" key="2">
    <source>
        <dbReference type="EMBL" id="VEL15193.1"/>
    </source>
</evidence>
<keyword evidence="3" id="KW-1185">Reference proteome</keyword>
<sequence>MPILKASPCQQISTTVYSACLHTHTLSVDACLAPAFLSACPNLLHVVCSPLLPSIAAHSHPDNKNFEDYGVSGGTICLHHDGMTKTSPLPPVAKRNRKPNSQTPVRSLHKQYFLPRWDA</sequence>
<dbReference type="AlphaFoldDB" id="A0A3S5A9G2"/>
<dbReference type="EMBL" id="CAAALY010023776">
    <property type="protein sequence ID" value="VEL15193.1"/>
    <property type="molecule type" value="Genomic_DNA"/>
</dbReference>
<gene>
    <name evidence="2" type="ORF">PXEA_LOCUS8633</name>
</gene>
<reference evidence="2" key="1">
    <citation type="submission" date="2018-11" db="EMBL/GenBank/DDBJ databases">
        <authorList>
            <consortium name="Pathogen Informatics"/>
        </authorList>
    </citation>
    <scope>NUCLEOTIDE SEQUENCE</scope>
</reference>
<evidence type="ECO:0000256" key="1">
    <source>
        <dbReference type="SAM" id="MobiDB-lite"/>
    </source>
</evidence>
<proteinExistence type="predicted"/>
<dbReference type="Proteomes" id="UP000784294">
    <property type="component" value="Unassembled WGS sequence"/>
</dbReference>
<name>A0A3S5A9G2_9PLAT</name>
<comment type="caution">
    <text evidence="2">The sequence shown here is derived from an EMBL/GenBank/DDBJ whole genome shotgun (WGS) entry which is preliminary data.</text>
</comment>
<accession>A0A3S5A9G2</accession>